<feature type="region of interest" description="Disordered" evidence="6">
    <location>
        <begin position="414"/>
        <end position="499"/>
    </location>
</feature>
<dbReference type="Proteomes" id="UP000007322">
    <property type="component" value="Chromosome 3"/>
</dbReference>
<dbReference type="STRING" id="573729.G2QDP9"/>
<keyword evidence="9" id="KW-1185">Reference proteome</keyword>
<keyword evidence="2" id="KW-0805">Transcription regulation</keyword>
<dbReference type="OrthoDB" id="2943660at2759"/>
<feature type="compositionally biased region" description="Low complexity" evidence="6">
    <location>
        <begin position="75"/>
        <end position="121"/>
    </location>
</feature>
<dbReference type="EMBL" id="CP003004">
    <property type="protein sequence ID" value="AEO58360.1"/>
    <property type="molecule type" value="Genomic_DNA"/>
</dbReference>
<dbReference type="KEGG" id="mtm:MYCTH_107295"/>
<feature type="compositionally biased region" description="Low complexity" evidence="6">
    <location>
        <begin position="252"/>
        <end position="280"/>
    </location>
</feature>
<evidence type="ECO:0000256" key="4">
    <source>
        <dbReference type="ARBA" id="ARBA00023163"/>
    </source>
</evidence>
<feature type="region of interest" description="Disordered" evidence="6">
    <location>
        <begin position="1"/>
        <end position="22"/>
    </location>
</feature>
<name>G2QDP9_THET4</name>
<evidence type="ECO:0000259" key="7">
    <source>
        <dbReference type="PROSITE" id="PS50048"/>
    </source>
</evidence>
<feature type="region of interest" description="Disordered" evidence="6">
    <location>
        <begin position="316"/>
        <end position="342"/>
    </location>
</feature>
<dbReference type="eggNOG" id="ENOG502RJXC">
    <property type="taxonomic scope" value="Eukaryota"/>
</dbReference>
<protein>
    <submittedName>
        <fullName evidence="8">Fungal transcriptional regulatory-like protein</fullName>
    </submittedName>
</protein>
<dbReference type="Pfam" id="PF08493">
    <property type="entry name" value="AflR"/>
    <property type="match status" value="1"/>
</dbReference>
<gene>
    <name evidence="8" type="ORF">MYCTH_107295</name>
</gene>
<evidence type="ECO:0000256" key="2">
    <source>
        <dbReference type="ARBA" id="ARBA00023015"/>
    </source>
</evidence>
<feature type="compositionally biased region" description="Gly residues" evidence="6">
    <location>
        <begin position="460"/>
        <end position="470"/>
    </location>
</feature>
<organism evidence="8 9">
    <name type="scientific">Thermothelomyces thermophilus (strain ATCC 42464 / BCRC 31852 / DSM 1799)</name>
    <name type="common">Sporotrichum thermophile</name>
    <dbReference type="NCBI Taxonomy" id="573729"/>
    <lineage>
        <taxon>Eukaryota</taxon>
        <taxon>Fungi</taxon>
        <taxon>Dikarya</taxon>
        <taxon>Ascomycota</taxon>
        <taxon>Pezizomycotina</taxon>
        <taxon>Sordariomycetes</taxon>
        <taxon>Sordariomycetidae</taxon>
        <taxon>Sordariales</taxon>
        <taxon>Chaetomiaceae</taxon>
        <taxon>Thermothelomyces</taxon>
    </lineage>
</organism>
<feature type="compositionally biased region" description="Polar residues" evidence="6">
    <location>
        <begin position="316"/>
        <end position="330"/>
    </location>
</feature>
<dbReference type="HOGENOM" id="CLU_031656_1_0_1"/>
<dbReference type="VEuPathDB" id="FungiDB:MYCTH_107295"/>
<keyword evidence="1" id="KW-0479">Metal-binding</keyword>
<dbReference type="SMART" id="SM00066">
    <property type="entry name" value="GAL4"/>
    <property type="match status" value="1"/>
</dbReference>
<dbReference type="InParanoid" id="G2QDP9"/>
<keyword evidence="3" id="KW-0238">DNA-binding</keyword>
<dbReference type="PRINTS" id="PR00755">
    <property type="entry name" value="AFLATOXINBRP"/>
</dbReference>
<dbReference type="GO" id="GO:0008270">
    <property type="term" value="F:zinc ion binding"/>
    <property type="evidence" value="ECO:0007669"/>
    <property type="project" value="InterPro"/>
</dbReference>
<sequence>MLHSEPGTQVATAPRPQWRSSKLRDSCQACALSKVKCPKEKPSCSRCESRLIPCEYFFTKRPGRRRGNSTAGPKTPTSSDSTSGSTSAAGSISGTVSGSGSISGSISGSSSGSIPGPISGSNPDPDESWTRYGDTIHSLPPISRSYVLPEMTTPARTGNSSLSVPASPRTADAMSVLSNASDMLSVHTGLDSASLAYFSHDIGDMDFVTSVMDSPIDLPMPDICGSNSGGQLGIDVASLLIPDESTDYHDGSASSDSSSSSTADLLNAASGASPAPASPAHRPVENGATGADASSTRSSSPCGCLNGALHLLKTLSSTGNSKSDSTTTADGASGGPDAANNRDPIQAVLQENKQSIESVESMLACPSCTHDSFLLTVLALAVLKVVQRYSAAAWGTTSQSASRYGATAGMTTISAADGEPGDRGGDKTARLANGILKRCPPKRPRSASTTYQNNTPTNKSGGGGGGGNGAGSVDDGMRSRSSSSSNSRSNSNSNSNSSCWDISTEQLVLSELHRAQRVVNKLSPKLRAPSYGEKGVATMMTMSHFGGGGMMQDPDYHHHHPLSAPVGDGLAAPFSVGTLEMVANDVRKSLGTLSSEIISRLRRR</sequence>
<dbReference type="RefSeq" id="XP_003663605.1">
    <property type="nucleotide sequence ID" value="XM_003663557.1"/>
</dbReference>
<dbReference type="GO" id="GO:0045122">
    <property type="term" value="P:aflatoxin biosynthetic process"/>
    <property type="evidence" value="ECO:0007669"/>
    <property type="project" value="InterPro"/>
</dbReference>
<feature type="domain" description="Zn(2)-C6 fungal-type" evidence="7">
    <location>
        <begin position="26"/>
        <end position="56"/>
    </location>
</feature>
<dbReference type="AlphaFoldDB" id="G2QDP9"/>
<evidence type="ECO:0000256" key="1">
    <source>
        <dbReference type="ARBA" id="ARBA00022723"/>
    </source>
</evidence>
<dbReference type="SUPFAM" id="SSF57701">
    <property type="entry name" value="Zn2/Cys6 DNA-binding domain"/>
    <property type="match status" value="1"/>
</dbReference>
<feature type="compositionally biased region" description="Basic and acidic residues" evidence="6">
    <location>
        <begin position="420"/>
        <end position="429"/>
    </location>
</feature>
<evidence type="ECO:0000313" key="9">
    <source>
        <dbReference type="Proteomes" id="UP000007322"/>
    </source>
</evidence>
<dbReference type="CDD" id="cd00067">
    <property type="entry name" value="GAL4"/>
    <property type="match status" value="1"/>
</dbReference>
<proteinExistence type="predicted"/>
<dbReference type="Pfam" id="PF00172">
    <property type="entry name" value="Zn_clus"/>
    <property type="match status" value="1"/>
</dbReference>
<dbReference type="InterPro" id="IPR013700">
    <property type="entry name" value="AflR"/>
</dbReference>
<dbReference type="OMA" id="VRCTKER"/>
<feature type="compositionally biased region" description="Polar residues" evidence="6">
    <location>
        <begin position="1"/>
        <end position="11"/>
    </location>
</feature>
<dbReference type="Gene3D" id="4.10.240.10">
    <property type="entry name" value="Zn(2)-C6 fungal-type DNA-binding domain"/>
    <property type="match status" value="1"/>
</dbReference>
<dbReference type="GeneID" id="11509717"/>
<dbReference type="PROSITE" id="PS00463">
    <property type="entry name" value="ZN2_CY6_FUNGAL_1"/>
    <property type="match status" value="1"/>
</dbReference>
<dbReference type="InterPro" id="IPR050675">
    <property type="entry name" value="OAF3"/>
</dbReference>
<keyword evidence="4" id="KW-0804">Transcription</keyword>
<evidence type="ECO:0000256" key="5">
    <source>
        <dbReference type="ARBA" id="ARBA00023242"/>
    </source>
</evidence>
<dbReference type="PROSITE" id="PS50048">
    <property type="entry name" value="ZN2_CY6_FUNGAL_2"/>
    <property type="match status" value="1"/>
</dbReference>
<dbReference type="GO" id="GO:0000981">
    <property type="term" value="F:DNA-binding transcription factor activity, RNA polymerase II-specific"/>
    <property type="evidence" value="ECO:0007669"/>
    <property type="project" value="InterPro"/>
</dbReference>
<evidence type="ECO:0000313" key="8">
    <source>
        <dbReference type="EMBL" id="AEO58360.1"/>
    </source>
</evidence>
<evidence type="ECO:0000256" key="3">
    <source>
        <dbReference type="ARBA" id="ARBA00023125"/>
    </source>
</evidence>
<dbReference type="InterPro" id="IPR001138">
    <property type="entry name" value="Zn2Cys6_DnaBD"/>
</dbReference>
<evidence type="ECO:0000256" key="6">
    <source>
        <dbReference type="SAM" id="MobiDB-lite"/>
    </source>
</evidence>
<dbReference type="PANTHER" id="PTHR31069:SF31">
    <property type="entry name" value="MONODICTYPHENONE CLUSTER TRANSCRIPTION FACTOR-RELATED"/>
    <property type="match status" value="1"/>
</dbReference>
<dbReference type="GO" id="GO:0003677">
    <property type="term" value="F:DNA binding"/>
    <property type="evidence" value="ECO:0007669"/>
    <property type="project" value="UniProtKB-KW"/>
</dbReference>
<dbReference type="PANTHER" id="PTHR31069">
    <property type="entry name" value="OLEATE-ACTIVATED TRANSCRIPTION FACTOR 1-RELATED"/>
    <property type="match status" value="1"/>
</dbReference>
<dbReference type="InterPro" id="IPR036864">
    <property type="entry name" value="Zn2-C6_fun-type_DNA-bd_sf"/>
</dbReference>
<feature type="compositionally biased region" description="Polar residues" evidence="6">
    <location>
        <begin position="446"/>
        <end position="459"/>
    </location>
</feature>
<feature type="region of interest" description="Disordered" evidence="6">
    <location>
        <begin position="245"/>
        <end position="299"/>
    </location>
</feature>
<feature type="compositionally biased region" description="Low complexity" evidence="6">
    <location>
        <begin position="479"/>
        <end position="498"/>
    </location>
</feature>
<accession>G2QDP9</accession>
<keyword evidence="5" id="KW-0539">Nucleus</keyword>
<feature type="region of interest" description="Disordered" evidence="6">
    <location>
        <begin position="58"/>
        <end position="135"/>
    </location>
</feature>
<reference evidence="8 9" key="1">
    <citation type="journal article" date="2011" name="Nat. Biotechnol.">
        <title>Comparative genomic analysis of the thermophilic biomass-degrading fungi Myceliophthora thermophila and Thielavia terrestris.</title>
        <authorList>
            <person name="Berka R.M."/>
            <person name="Grigoriev I.V."/>
            <person name="Otillar R."/>
            <person name="Salamov A."/>
            <person name="Grimwood J."/>
            <person name="Reid I."/>
            <person name="Ishmael N."/>
            <person name="John T."/>
            <person name="Darmond C."/>
            <person name="Moisan M.-C."/>
            <person name="Henrissat B."/>
            <person name="Coutinho P.M."/>
            <person name="Lombard V."/>
            <person name="Natvig D.O."/>
            <person name="Lindquist E."/>
            <person name="Schmutz J."/>
            <person name="Lucas S."/>
            <person name="Harris P."/>
            <person name="Powlowski J."/>
            <person name="Bellemare A."/>
            <person name="Taylor D."/>
            <person name="Butler G."/>
            <person name="de Vries R.P."/>
            <person name="Allijn I.E."/>
            <person name="van den Brink J."/>
            <person name="Ushinsky S."/>
            <person name="Storms R."/>
            <person name="Powell A.J."/>
            <person name="Paulsen I.T."/>
            <person name="Elbourne L.D.H."/>
            <person name="Baker S.E."/>
            <person name="Magnuson J."/>
            <person name="LaBoissiere S."/>
            <person name="Clutterbuck A.J."/>
            <person name="Martinez D."/>
            <person name="Wogulis M."/>
            <person name="de Leon A.L."/>
            <person name="Rey M.W."/>
            <person name="Tsang A."/>
        </authorList>
    </citation>
    <scope>NUCLEOTIDE SEQUENCE [LARGE SCALE GENOMIC DNA]</scope>
    <source>
        <strain evidence="9">ATCC 42464 / BCRC 31852 / DSM 1799</strain>
    </source>
</reference>
<dbReference type="GO" id="GO:0005634">
    <property type="term" value="C:nucleus"/>
    <property type="evidence" value="ECO:0007669"/>
    <property type="project" value="InterPro"/>
</dbReference>